<comment type="subcellular location">
    <subcellularLocation>
        <location evidence="1 9">Cell membrane</location>
        <topology evidence="1 9">Multi-pass membrane protein</topology>
    </subcellularLocation>
</comment>
<dbReference type="SUPFAM" id="SSF56317">
    <property type="entry name" value="Carbon-nitrogen hydrolase"/>
    <property type="match status" value="1"/>
</dbReference>
<evidence type="ECO:0000256" key="4">
    <source>
        <dbReference type="ARBA" id="ARBA00022679"/>
    </source>
</evidence>
<keyword evidence="5 9" id="KW-0812">Transmembrane</keyword>
<comment type="catalytic activity">
    <reaction evidence="9">
        <text>N-terminal S-1,2-diacyl-sn-glyceryl-L-cysteinyl-[lipoprotein] + a glycerophospholipid = N-acyl-S-1,2-diacyl-sn-glyceryl-L-cysteinyl-[lipoprotein] + a 2-acyl-sn-glycero-3-phospholipid + H(+)</text>
        <dbReference type="Rhea" id="RHEA:48228"/>
        <dbReference type="Rhea" id="RHEA-COMP:14681"/>
        <dbReference type="Rhea" id="RHEA-COMP:14684"/>
        <dbReference type="ChEBI" id="CHEBI:15378"/>
        <dbReference type="ChEBI" id="CHEBI:136912"/>
        <dbReference type="ChEBI" id="CHEBI:140656"/>
        <dbReference type="ChEBI" id="CHEBI:140657"/>
        <dbReference type="ChEBI" id="CHEBI:140660"/>
        <dbReference type="EC" id="2.3.1.269"/>
    </reaction>
</comment>
<evidence type="ECO:0000256" key="2">
    <source>
        <dbReference type="ARBA" id="ARBA00010065"/>
    </source>
</evidence>
<dbReference type="Gene3D" id="3.60.110.10">
    <property type="entry name" value="Carbon-nitrogen hydrolase"/>
    <property type="match status" value="1"/>
</dbReference>
<keyword evidence="11" id="KW-0449">Lipoprotein</keyword>
<feature type="transmembrane region" description="Helical" evidence="9">
    <location>
        <begin position="64"/>
        <end position="85"/>
    </location>
</feature>
<dbReference type="PANTHER" id="PTHR38686:SF1">
    <property type="entry name" value="APOLIPOPROTEIN N-ACYLTRANSFERASE"/>
    <property type="match status" value="1"/>
</dbReference>
<dbReference type="GO" id="GO:0016410">
    <property type="term" value="F:N-acyltransferase activity"/>
    <property type="evidence" value="ECO:0007669"/>
    <property type="project" value="UniProtKB-UniRule"/>
</dbReference>
<evidence type="ECO:0000256" key="7">
    <source>
        <dbReference type="ARBA" id="ARBA00023136"/>
    </source>
</evidence>
<keyword evidence="7 9" id="KW-0472">Membrane</keyword>
<comment type="function">
    <text evidence="9">Catalyzes the phospholipid dependent N-acylation of the N-terminal cysteine of apolipoprotein, the last step in lipoprotein maturation.</text>
</comment>
<dbReference type="PATRIC" id="fig|1353533.3.peg.5149"/>
<evidence type="ECO:0000259" key="10">
    <source>
        <dbReference type="PROSITE" id="PS50263"/>
    </source>
</evidence>
<dbReference type="InterPro" id="IPR003010">
    <property type="entry name" value="C-N_Hydrolase"/>
</dbReference>
<keyword evidence="3 9" id="KW-1003">Cell membrane</keyword>
<evidence type="ECO:0000256" key="9">
    <source>
        <dbReference type="HAMAP-Rule" id="MF_01148"/>
    </source>
</evidence>
<keyword evidence="4 9" id="KW-0808">Transferase</keyword>
<dbReference type="Proteomes" id="UP000017820">
    <property type="component" value="Unassembled WGS sequence"/>
</dbReference>
<dbReference type="InterPro" id="IPR045378">
    <property type="entry name" value="LNT_N"/>
</dbReference>
<dbReference type="PANTHER" id="PTHR38686">
    <property type="entry name" value="APOLIPOPROTEIN N-ACYLTRANSFERASE"/>
    <property type="match status" value="1"/>
</dbReference>
<dbReference type="Pfam" id="PF00795">
    <property type="entry name" value="CN_hydrolase"/>
    <property type="match status" value="1"/>
</dbReference>
<dbReference type="InterPro" id="IPR004563">
    <property type="entry name" value="Apolipo_AcylTrfase"/>
</dbReference>
<sequence length="536" mass="59752">MFAIQFLPSLVCRTRLVKSQVYLLAGSSGCISALSFAPYNLYYLAFYGPIICFLLWERVSIKKAFVTGFLYTATLLSVAGTWLYLSPNQLADMPMPLAILVTVLVIAAVSLCMGAAGAIYVLLKGRALLTRACLLFPSLWWLAEWSREWFLSGYPWFNIGYSQLDMPLIGWASVFGVNGIAYLVAMSSALVTIALFYTRYRLIAMSITTIAWTSGMLLQSISWTNEVGSPIPIALVQPNHIYSALSNKDKWQRAVELNRQLLSKHQLVVWPETEFSMHTVAPQPSHLTELDKHIWQTVSFSLNDTVLPFATSSAQYRDFVAQLETITAPQNKSVLMGTNIRDHQNNLTYNSVLAVNATDKAIYDKRHLVPFGETIPLRQSLAPLWQLLNVHQDTFNASRTPNPLLPTSEYLAGVSICYEAAFGSEVADALPSAHFLVMLTNDGMFDGTSQPEQHLQIARMRAIETGRWVARAARTGITAFIAPDAAVIKRTSHQEFAILSSTIAPLQGSTPFVYWRNTPFLLFTLAVIGWFALNRR</sequence>
<protein>
    <recommendedName>
        <fullName evidence="9">Apolipoprotein N-acyltransferase</fullName>
        <shortName evidence="9">ALP N-acyltransferase</shortName>
        <ecNumber evidence="9">2.3.1.269</ecNumber>
    </recommendedName>
</protein>
<dbReference type="RefSeq" id="WP_023401973.1">
    <property type="nucleotide sequence ID" value="NZ_AUSV01000134.1"/>
</dbReference>
<evidence type="ECO:0000256" key="5">
    <source>
        <dbReference type="ARBA" id="ARBA00022692"/>
    </source>
</evidence>
<evidence type="ECO:0000313" key="12">
    <source>
        <dbReference type="Proteomes" id="UP000017820"/>
    </source>
</evidence>
<proteinExistence type="inferred from homology"/>
<feature type="transmembrane region" description="Helical" evidence="9">
    <location>
        <begin position="168"/>
        <end position="195"/>
    </location>
</feature>
<feature type="transmembrane region" description="Helical" evidence="9">
    <location>
        <begin position="41"/>
        <end position="57"/>
    </location>
</feature>
<feature type="transmembrane region" description="Helical" evidence="9">
    <location>
        <begin position="513"/>
        <end position="533"/>
    </location>
</feature>
<dbReference type="AlphaFoldDB" id="V4GZJ6"/>
<feature type="domain" description="CN hydrolase" evidence="10">
    <location>
        <begin position="231"/>
        <end position="505"/>
    </location>
</feature>
<evidence type="ECO:0000256" key="1">
    <source>
        <dbReference type="ARBA" id="ARBA00004651"/>
    </source>
</evidence>
<evidence type="ECO:0000256" key="8">
    <source>
        <dbReference type="ARBA" id="ARBA00023315"/>
    </source>
</evidence>
<evidence type="ECO:0000256" key="3">
    <source>
        <dbReference type="ARBA" id="ARBA00022475"/>
    </source>
</evidence>
<dbReference type="EC" id="2.3.1.269" evidence="9"/>
<comment type="caution">
    <text evidence="9">Lacks conserved residue(s) required for the propagation of feature annotation.</text>
</comment>
<name>V4GZJ6_PSEL2</name>
<dbReference type="GO" id="GO:0042158">
    <property type="term" value="P:lipoprotein biosynthetic process"/>
    <property type="evidence" value="ECO:0007669"/>
    <property type="project" value="UniProtKB-UniRule"/>
</dbReference>
<evidence type="ECO:0000256" key="6">
    <source>
        <dbReference type="ARBA" id="ARBA00022989"/>
    </source>
</evidence>
<evidence type="ECO:0000313" key="11">
    <source>
        <dbReference type="EMBL" id="ESP90616.1"/>
    </source>
</evidence>
<keyword evidence="8 9" id="KW-0012">Acyltransferase</keyword>
<dbReference type="GO" id="GO:0005886">
    <property type="term" value="C:plasma membrane"/>
    <property type="evidence" value="ECO:0007669"/>
    <property type="project" value="UniProtKB-SubCell"/>
</dbReference>
<accession>V4GZJ6</accession>
<comment type="pathway">
    <text evidence="9">Protein modification; lipoprotein biosynthesis (N-acyl transfer).</text>
</comment>
<comment type="caution">
    <text evidence="11">The sequence shown here is derived from an EMBL/GenBank/DDBJ whole genome shotgun (WGS) entry which is preliminary data.</text>
</comment>
<dbReference type="EMBL" id="AUSV01000134">
    <property type="protein sequence ID" value="ESP90616.1"/>
    <property type="molecule type" value="Genomic_DNA"/>
</dbReference>
<feature type="transmembrane region" description="Helical" evidence="9">
    <location>
        <begin position="97"/>
        <end position="121"/>
    </location>
</feature>
<keyword evidence="6 9" id="KW-1133">Transmembrane helix</keyword>
<dbReference type="InterPro" id="IPR036526">
    <property type="entry name" value="C-N_Hydrolase_sf"/>
</dbReference>
<comment type="similarity">
    <text evidence="2 9">Belongs to the CN hydrolase family. Apolipoprotein N-acyltransferase subfamily.</text>
</comment>
<dbReference type="Pfam" id="PF20154">
    <property type="entry name" value="LNT_N"/>
    <property type="match status" value="1"/>
</dbReference>
<dbReference type="HAMAP" id="MF_01148">
    <property type="entry name" value="Lnt"/>
    <property type="match status" value="1"/>
</dbReference>
<dbReference type="UniPathway" id="UPA00666"/>
<reference evidence="11 12" key="1">
    <citation type="submission" date="2013-07" db="EMBL/GenBank/DDBJ databases">
        <title>Draft genome sequence of Pseudoalteromonas luteoviolacea 2ta16.</title>
        <authorList>
            <person name="Allen E.E."/>
            <person name="Azam F."/>
            <person name="Podell S."/>
        </authorList>
    </citation>
    <scope>NUCLEOTIDE SEQUENCE [LARGE SCALE GENOMIC DNA]</scope>
    <source>
        <strain evidence="11 12">2ta16</strain>
    </source>
</reference>
<dbReference type="CDD" id="cd07571">
    <property type="entry name" value="ALP_N-acyl_transferase"/>
    <property type="match status" value="1"/>
</dbReference>
<gene>
    <name evidence="9" type="primary">lnt</name>
    <name evidence="11" type="ORF">PL2TA16_01720</name>
</gene>
<dbReference type="NCBIfam" id="TIGR00546">
    <property type="entry name" value="lnt"/>
    <property type="match status" value="1"/>
</dbReference>
<dbReference type="PROSITE" id="PS50263">
    <property type="entry name" value="CN_HYDROLASE"/>
    <property type="match status" value="1"/>
</dbReference>
<organism evidence="11 12">
    <name type="scientific">Pseudoalteromonas luteoviolacea (strain 2ta16)</name>
    <dbReference type="NCBI Taxonomy" id="1353533"/>
    <lineage>
        <taxon>Bacteria</taxon>
        <taxon>Pseudomonadati</taxon>
        <taxon>Pseudomonadota</taxon>
        <taxon>Gammaproteobacteria</taxon>
        <taxon>Alteromonadales</taxon>
        <taxon>Pseudoalteromonadaceae</taxon>
        <taxon>Pseudoalteromonas</taxon>
    </lineage>
</organism>